<dbReference type="Pfam" id="PF11309">
    <property type="entry name" value="DUF3112"/>
    <property type="match status" value="1"/>
</dbReference>
<dbReference type="PANTHER" id="PTHR35184:SF1">
    <property type="entry name" value="INTEGRAL MEMBRANE PROTEIN"/>
    <property type="match status" value="1"/>
</dbReference>
<dbReference type="AlphaFoldDB" id="A0A3N4KAY7"/>
<feature type="transmembrane region" description="Helical" evidence="1">
    <location>
        <begin position="131"/>
        <end position="155"/>
    </location>
</feature>
<evidence type="ECO:0000313" key="2">
    <source>
        <dbReference type="EMBL" id="RPB07674.1"/>
    </source>
</evidence>
<feature type="transmembrane region" description="Helical" evidence="1">
    <location>
        <begin position="256"/>
        <end position="276"/>
    </location>
</feature>
<keyword evidence="1" id="KW-0812">Transmembrane</keyword>
<evidence type="ECO:0000256" key="1">
    <source>
        <dbReference type="SAM" id="Phobius"/>
    </source>
</evidence>
<feature type="transmembrane region" description="Helical" evidence="1">
    <location>
        <begin position="59"/>
        <end position="78"/>
    </location>
</feature>
<accession>A0A3N4KAY7</accession>
<keyword evidence="1" id="KW-0472">Membrane</keyword>
<keyword evidence="1" id="KW-1133">Transmembrane helix</keyword>
<feature type="transmembrane region" description="Helical" evidence="1">
    <location>
        <begin position="216"/>
        <end position="236"/>
    </location>
</feature>
<dbReference type="EMBL" id="ML119177">
    <property type="protein sequence ID" value="RPB07674.1"/>
    <property type="molecule type" value="Genomic_DNA"/>
</dbReference>
<reference evidence="2 3" key="1">
    <citation type="journal article" date="2018" name="Nat. Ecol. Evol.">
        <title>Pezizomycetes genomes reveal the molecular basis of ectomycorrhizal truffle lifestyle.</title>
        <authorList>
            <person name="Murat C."/>
            <person name="Payen T."/>
            <person name="Noel B."/>
            <person name="Kuo A."/>
            <person name="Morin E."/>
            <person name="Chen J."/>
            <person name="Kohler A."/>
            <person name="Krizsan K."/>
            <person name="Balestrini R."/>
            <person name="Da Silva C."/>
            <person name="Montanini B."/>
            <person name="Hainaut M."/>
            <person name="Levati E."/>
            <person name="Barry K.W."/>
            <person name="Belfiori B."/>
            <person name="Cichocki N."/>
            <person name="Clum A."/>
            <person name="Dockter R.B."/>
            <person name="Fauchery L."/>
            <person name="Guy J."/>
            <person name="Iotti M."/>
            <person name="Le Tacon F."/>
            <person name="Lindquist E.A."/>
            <person name="Lipzen A."/>
            <person name="Malagnac F."/>
            <person name="Mello A."/>
            <person name="Molinier V."/>
            <person name="Miyauchi S."/>
            <person name="Poulain J."/>
            <person name="Riccioni C."/>
            <person name="Rubini A."/>
            <person name="Sitrit Y."/>
            <person name="Splivallo R."/>
            <person name="Traeger S."/>
            <person name="Wang M."/>
            <person name="Zifcakova L."/>
            <person name="Wipf D."/>
            <person name="Zambonelli A."/>
            <person name="Paolocci F."/>
            <person name="Nowrousian M."/>
            <person name="Ottonello S."/>
            <person name="Baldrian P."/>
            <person name="Spatafora J.W."/>
            <person name="Henrissat B."/>
            <person name="Nagy L.G."/>
            <person name="Aury J.M."/>
            <person name="Wincker P."/>
            <person name="Grigoriev I.V."/>
            <person name="Bonfante P."/>
            <person name="Martin F.M."/>
        </authorList>
    </citation>
    <scope>NUCLEOTIDE SEQUENCE [LARGE SCALE GENOMIC DNA]</scope>
    <source>
        <strain evidence="2 3">CCBAS932</strain>
    </source>
</reference>
<protein>
    <submittedName>
        <fullName evidence="2">Uncharacterized protein</fullName>
    </submittedName>
</protein>
<gene>
    <name evidence="2" type="ORF">P167DRAFT_579018</name>
</gene>
<dbReference type="InterPro" id="IPR021460">
    <property type="entry name" value="DUF3112"/>
</dbReference>
<dbReference type="STRING" id="1392247.A0A3N4KAY7"/>
<dbReference type="OrthoDB" id="3357002at2759"/>
<dbReference type="PANTHER" id="PTHR35184">
    <property type="entry name" value="YALI0C10208P"/>
    <property type="match status" value="1"/>
</dbReference>
<name>A0A3N4KAY7_9PEZI</name>
<feature type="transmembrane region" description="Helical" evidence="1">
    <location>
        <begin position="29"/>
        <end position="47"/>
    </location>
</feature>
<feature type="transmembrane region" description="Helical" evidence="1">
    <location>
        <begin position="90"/>
        <end position="110"/>
    </location>
</feature>
<evidence type="ECO:0000313" key="3">
    <source>
        <dbReference type="Proteomes" id="UP000277580"/>
    </source>
</evidence>
<feature type="transmembrane region" description="Helical" evidence="1">
    <location>
        <begin position="175"/>
        <end position="196"/>
    </location>
</feature>
<sequence>MAMAMASKGPPYAPTTAGFGGRPDTKIDVGVSALFIALFGLLGILHMRIFKMNKAAGHFFIFNGVCFGFCMSRITTFVMRIEWAQNPTSISIAIAANVFVSAGVILLYVINMNFCQRTVRGYHPRFYNSKLFKNVFLAYYISLIAVLIMVIVTTVQSFYTLNPSVLKADMNVRKFGVMWFLIFCFAPIPITLTAIFMPSTTEPQNFGKKGSLKTKAIMVIIVSAVLTLSTGVRAAATLGPLRSSSDPAWYNKRAAFYVFLATLEILVVGFFAVMRVDQRFFVPGKAEAERETDAESKTSEGTARQV</sequence>
<proteinExistence type="predicted"/>
<organism evidence="2 3">
    <name type="scientific">Morchella conica CCBAS932</name>
    <dbReference type="NCBI Taxonomy" id="1392247"/>
    <lineage>
        <taxon>Eukaryota</taxon>
        <taxon>Fungi</taxon>
        <taxon>Dikarya</taxon>
        <taxon>Ascomycota</taxon>
        <taxon>Pezizomycotina</taxon>
        <taxon>Pezizomycetes</taxon>
        <taxon>Pezizales</taxon>
        <taxon>Morchellaceae</taxon>
        <taxon>Morchella</taxon>
    </lineage>
</organism>
<keyword evidence="3" id="KW-1185">Reference proteome</keyword>
<dbReference type="InParanoid" id="A0A3N4KAY7"/>
<dbReference type="Proteomes" id="UP000277580">
    <property type="component" value="Unassembled WGS sequence"/>
</dbReference>